<reference evidence="1 3" key="2">
    <citation type="journal article" date="2014" name="BMC Genomics">
        <title>An improved genome release (version Mt4.0) for the model legume Medicago truncatula.</title>
        <authorList>
            <person name="Tang H."/>
            <person name="Krishnakumar V."/>
            <person name="Bidwell S."/>
            <person name="Rosen B."/>
            <person name="Chan A."/>
            <person name="Zhou S."/>
            <person name="Gentzbittel L."/>
            <person name="Childs K.L."/>
            <person name="Yandell M."/>
            <person name="Gundlach H."/>
            <person name="Mayer K.F."/>
            <person name="Schwartz D.C."/>
            <person name="Town C.D."/>
        </authorList>
    </citation>
    <scope>GENOME REANNOTATION</scope>
    <source>
        <strain evidence="1">A17</strain>
        <strain evidence="2 3">cv. Jemalong A17</strain>
    </source>
</reference>
<reference evidence="1 3" key="1">
    <citation type="journal article" date="2011" name="Nature">
        <title>The Medicago genome provides insight into the evolution of rhizobial symbioses.</title>
        <authorList>
            <person name="Young N.D."/>
            <person name="Debelle F."/>
            <person name="Oldroyd G.E."/>
            <person name="Geurts R."/>
            <person name="Cannon S.B."/>
            <person name="Udvardi M.K."/>
            <person name="Benedito V.A."/>
            <person name="Mayer K.F."/>
            <person name="Gouzy J."/>
            <person name="Schoof H."/>
            <person name="Van de Peer Y."/>
            <person name="Proost S."/>
            <person name="Cook D.R."/>
            <person name="Meyers B.C."/>
            <person name="Spannagl M."/>
            <person name="Cheung F."/>
            <person name="De Mita S."/>
            <person name="Krishnakumar V."/>
            <person name="Gundlach H."/>
            <person name="Zhou S."/>
            <person name="Mudge J."/>
            <person name="Bharti A.K."/>
            <person name="Murray J.D."/>
            <person name="Naoumkina M.A."/>
            <person name="Rosen B."/>
            <person name="Silverstein K.A."/>
            <person name="Tang H."/>
            <person name="Rombauts S."/>
            <person name="Zhao P.X."/>
            <person name="Zhou P."/>
            <person name="Barbe V."/>
            <person name="Bardou P."/>
            <person name="Bechner M."/>
            <person name="Bellec A."/>
            <person name="Berger A."/>
            <person name="Berges H."/>
            <person name="Bidwell S."/>
            <person name="Bisseling T."/>
            <person name="Choisne N."/>
            <person name="Couloux A."/>
            <person name="Denny R."/>
            <person name="Deshpande S."/>
            <person name="Dai X."/>
            <person name="Doyle J.J."/>
            <person name="Dudez A.M."/>
            <person name="Farmer A.D."/>
            <person name="Fouteau S."/>
            <person name="Franken C."/>
            <person name="Gibelin C."/>
            <person name="Gish J."/>
            <person name="Goldstein S."/>
            <person name="Gonzalez A.J."/>
            <person name="Green P.J."/>
            <person name="Hallab A."/>
            <person name="Hartog M."/>
            <person name="Hua A."/>
            <person name="Humphray S.J."/>
            <person name="Jeong D.H."/>
            <person name="Jing Y."/>
            <person name="Jocker A."/>
            <person name="Kenton S.M."/>
            <person name="Kim D.J."/>
            <person name="Klee K."/>
            <person name="Lai H."/>
            <person name="Lang C."/>
            <person name="Lin S."/>
            <person name="Macmil S.L."/>
            <person name="Magdelenat G."/>
            <person name="Matthews L."/>
            <person name="McCorrison J."/>
            <person name="Monaghan E.L."/>
            <person name="Mun J.H."/>
            <person name="Najar F.Z."/>
            <person name="Nicholson C."/>
            <person name="Noirot C."/>
            <person name="O'Bleness M."/>
            <person name="Paule C.R."/>
            <person name="Poulain J."/>
            <person name="Prion F."/>
            <person name="Qin B."/>
            <person name="Qu C."/>
            <person name="Retzel E.F."/>
            <person name="Riddle C."/>
            <person name="Sallet E."/>
            <person name="Samain S."/>
            <person name="Samson N."/>
            <person name="Sanders I."/>
            <person name="Saurat O."/>
            <person name="Scarpelli C."/>
            <person name="Schiex T."/>
            <person name="Segurens B."/>
            <person name="Severin A.J."/>
            <person name="Sherrier D.J."/>
            <person name="Shi R."/>
            <person name="Sims S."/>
            <person name="Singer S.R."/>
            <person name="Sinharoy S."/>
            <person name="Sterck L."/>
            <person name="Viollet A."/>
            <person name="Wang B.B."/>
            <person name="Wang K."/>
            <person name="Wang M."/>
            <person name="Wang X."/>
            <person name="Warfsmann J."/>
            <person name="Weissenbach J."/>
            <person name="White D.D."/>
            <person name="White J.D."/>
            <person name="Wiley G.B."/>
            <person name="Wincker P."/>
            <person name="Xing Y."/>
            <person name="Yang L."/>
            <person name="Yao Z."/>
            <person name="Ying F."/>
            <person name="Zhai J."/>
            <person name="Zhou L."/>
            <person name="Zuber A."/>
            <person name="Denarie J."/>
            <person name="Dixon R.A."/>
            <person name="May G.D."/>
            <person name="Schwartz D.C."/>
            <person name="Rogers J."/>
            <person name="Quetier F."/>
            <person name="Town C.D."/>
            <person name="Roe B.A."/>
        </authorList>
    </citation>
    <scope>NUCLEOTIDE SEQUENCE [LARGE SCALE GENOMIC DNA]</scope>
    <source>
        <strain evidence="1">A17</strain>
        <strain evidence="2 3">cv. Jemalong A17</strain>
    </source>
</reference>
<keyword evidence="3" id="KW-1185">Reference proteome</keyword>
<protein>
    <submittedName>
        <fullName evidence="1 2">Uncharacterized protein</fullName>
    </submittedName>
</protein>
<accession>A0A072URR6</accession>
<dbReference type="Proteomes" id="UP000002051">
    <property type="component" value="Chromosome 4"/>
</dbReference>
<dbReference type="EMBL" id="CM001220">
    <property type="protein sequence ID" value="KEH32347.1"/>
    <property type="molecule type" value="Genomic_DNA"/>
</dbReference>
<name>A0A072URR6_MEDTR</name>
<proteinExistence type="predicted"/>
<sequence length="80" mass="8787">MTAIISLSALYDFISAEPDSDSEISTIRTEVTHECKYMDYMSLWAKMKVVVGPLPSLSNIFEILLQSRLKAATSVCAASP</sequence>
<evidence type="ECO:0000313" key="3">
    <source>
        <dbReference type="Proteomes" id="UP000002051"/>
    </source>
</evidence>
<dbReference type="HOGENOM" id="CLU_2593405_0_0_1"/>
<reference evidence="2" key="3">
    <citation type="submission" date="2015-04" db="UniProtKB">
        <authorList>
            <consortium name="EnsemblPlants"/>
        </authorList>
    </citation>
    <scope>IDENTIFICATION</scope>
    <source>
        <strain evidence="2">cv. Jemalong A17</strain>
    </source>
</reference>
<gene>
    <name evidence="1" type="ordered locus">MTR_4g122645</name>
</gene>
<evidence type="ECO:0000313" key="2">
    <source>
        <dbReference type="EnsemblPlants" id="KEH32347"/>
    </source>
</evidence>
<dbReference type="EnsemblPlants" id="KEH32347">
    <property type="protein sequence ID" value="KEH32347"/>
    <property type="gene ID" value="MTR_4g122645"/>
</dbReference>
<evidence type="ECO:0000313" key="1">
    <source>
        <dbReference type="EMBL" id="KEH32347.1"/>
    </source>
</evidence>
<dbReference type="AlphaFoldDB" id="A0A072URR6"/>
<organism evidence="1 3">
    <name type="scientific">Medicago truncatula</name>
    <name type="common">Barrel medic</name>
    <name type="synonym">Medicago tribuloides</name>
    <dbReference type="NCBI Taxonomy" id="3880"/>
    <lineage>
        <taxon>Eukaryota</taxon>
        <taxon>Viridiplantae</taxon>
        <taxon>Streptophyta</taxon>
        <taxon>Embryophyta</taxon>
        <taxon>Tracheophyta</taxon>
        <taxon>Spermatophyta</taxon>
        <taxon>Magnoliopsida</taxon>
        <taxon>eudicotyledons</taxon>
        <taxon>Gunneridae</taxon>
        <taxon>Pentapetalae</taxon>
        <taxon>rosids</taxon>
        <taxon>fabids</taxon>
        <taxon>Fabales</taxon>
        <taxon>Fabaceae</taxon>
        <taxon>Papilionoideae</taxon>
        <taxon>50 kb inversion clade</taxon>
        <taxon>NPAAA clade</taxon>
        <taxon>Hologalegina</taxon>
        <taxon>IRL clade</taxon>
        <taxon>Trifolieae</taxon>
        <taxon>Medicago</taxon>
    </lineage>
</organism>